<dbReference type="CDD" id="cd08408">
    <property type="entry name" value="C2B_Synaptotagmin-14_16"/>
    <property type="match status" value="1"/>
</dbReference>
<dbReference type="GO" id="GO:0005543">
    <property type="term" value="F:phospholipid binding"/>
    <property type="evidence" value="ECO:0007669"/>
    <property type="project" value="TreeGrafter"/>
</dbReference>
<feature type="domain" description="C2" evidence="1">
    <location>
        <begin position="29"/>
        <end position="164"/>
    </location>
</feature>
<proteinExistence type="predicted"/>
<gene>
    <name evidence="3" type="primary">LOC103512107</name>
</gene>
<dbReference type="SMART" id="SM00239">
    <property type="entry name" value="C2"/>
    <property type="match status" value="1"/>
</dbReference>
<protein>
    <submittedName>
        <fullName evidence="3">Synaptotagmin-16-like</fullName>
    </submittedName>
</protein>
<dbReference type="InterPro" id="IPR043541">
    <property type="entry name" value="SYT14/14L/16"/>
</dbReference>
<dbReference type="Gene3D" id="2.60.40.150">
    <property type="entry name" value="C2 domain"/>
    <property type="match status" value="1"/>
</dbReference>
<sequence>MILSTGSSEILSLGRSDSTDSTHSMLHGGVAELLLGLSYNGTTGRIFIEVIKGSHFRNVAMTRAPDTYVKLMLLSSSGQEMSRAKTSVRRGQPNPLFKETFVFQVALFHLSDVTLVVSVYDRKSLKKKQLIGWFSLGQNSTSEEELAHWNEMCKVKGEQLARWHILCGDV</sequence>
<accession>A0A3Q0IZ09</accession>
<dbReference type="RefSeq" id="XP_026681482.1">
    <property type="nucleotide sequence ID" value="XM_026825681.1"/>
</dbReference>
<name>A0A3Q0IZ09_DIACI</name>
<reference evidence="3" key="1">
    <citation type="submission" date="2025-08" db="UniProtKB">
        <authorList>
            <consortium name="RefSeq"/>
        </authorList>
    </citation>
    <scope>IDENTIFICATION</scope>
</reference>
<dbReference type="KEGG" id="dci:103512107"/>
<dbReference type="InterPro" id="IPR000008">
    <property type="entry name" value="C2_dom"/>
</dbReference>
<dbReference type="AlphaFoldDB" id="A0A3Q0IZ09"/>
<dbReference type="PaxDb" id="121845-A0A3Q0IZ09"/>
<dbReference type="FunFam" id="2.60.40.150:FF:000062">
    <property type="entry name" value="synaptotagmin-14 isoform X1"/>
    <property type="match status" value="1"/>
</dbReference>
<keyword evidence="2" id="KW-1185">Reference proteome</keyword>
<evidence type="ECO:0000313" key="3">
    <source>
        <dbReference type="RefSeq" id="XP_026681482.1"/>
    </source>
</evidence>
<dbReference type="PANTHER" id="PTHR46129:SF2">
    <property type="entry name" value="SYNAPTOTAGMIN 14, ISOFORM D"/>
    <property type="match status" value="1"/>
</dbReference>
<dbReference type="Pfam" id="PF00168">
    <property type="entry name" value="C2"/>
    <property type="match status" value="1"/>
</dbReference>
<evidence type="ECO:0000313" key="2">
    <source>
        <dbReference type="Proteomes" id="UP000079169"/>
    </source>
</evidence>
<dbReference type="GeneID" id="103512107"/>
<dbReference type="PROSITE" id="PS50004">
    <property type="entry name" value="C2"/>
    <property type="match status" value="1"/>
</dbReference>
<dbReference type="InterPro" id="IPR035892">
    <property type="entry name" value="C2_domain_sf"/>
</dbReference>
<dbReference type="STRING" id="121845.A0A3Q0IZ09"/>
<dbReference type="PANTHER" id="PTHR46129">
    <property type="entry name" value="SYNAPTOTAGMIN 14, ISOFORM D"/>
    <property type="match status" value="1"/>
</dbReference>
<dbReference type="SUPFAM" id="SSF49562">
    <property type="entry name" value="C2 domain (Calcium/lipid-binding domain, CaLB)"/>
    <property type="match status" value="1"/>
</dbReference>
<organism evidence="2 3">
    <name type="scientific">Diaphorina citri</name>
    <name type="common">Asian citrus psyllid</name>
    <dbReference type="NCBI Taxonomy" id="121845"/>
    <lineage>
        <taxon>Eukaryota</taxon>
        <taxon>Metazoa</taxon>
        <taxon>Ecdysozoa</taxon>
        <taxon>Arthropoda</taxon>
        <taxon>Hexapoda</taxon>
        <taxon>Insecta</taxon>
        <taxon>Pterygota</taxon>
        <taxon>Neoptera</taxon>
        <taxon>Paraneoptera</taxon>
        <taxon>Hemiptera</taxon>
        <taxon>Sternorrhyncha</taxon>
        <taxon>Psylloidea</taxon>
        <taxon>Psyllidae</taxon>
        <taxon>Diaphorininae</taxon>
        <taxon>Diaphorina</taxon>
    </lineage>
</organism>
<evidence type="ECO:0000259" key="1">
    <source>
        <dbReference type="PROSITE" id="PS50004"/>
    </source>
</evidence>
<dbReference type="Proteomes" id="UP000079169">
    <property type="component" value="Unplaced"/>
</dbReference>